<dbReference type="EMBL" id="CATOUU010000028">
    <property type="protein sequence ID" value="CAI9913630.1"/>
    <property type="molecule type" value="Genomic_DNA"/>
</dbReference>
<evidence type="ECO:0000256" key="1">
    <source>
        <dbReference type="SAM" id="Phobius"/>
    </source>
</evidence>
<proteinExistence type="predicted"/>
<keyword evidence="1" id="KW-0472">Membrane</keyword>
<gene>
    <name evidence="2" type="ORF">HINF_LOCUS1275</name>
    <name evidence="3" type="ORF">HINF_LOCUS79259</name>
</gene>
<reference evidence="2" key="1">
    <citation type="submission" date="2023-06" db="EMBL/GenBank/DDBJ databases">
        <authorList>
            <person name="Kurt Z."/>
        </authorList>
    </citation>
    <scope>NUCLEOTIDE SEQUENCE</scope>
</reference>
<dbReference type="AlphaFoldDB" id="A0AA86TBX2"/>
<evidence type="ECO:0000313" key="2">
    <source>
        <dbReference type="EMBL" id="CAI9913630.1"/>
    </source>
</evidence>
<dbReference type="Proteomes" id="UP001642409">
    <property type="component" value="Unassembled WGS sequence"/>
</dbReference>
<evidence type="ECO:0000313" key="3">
    <source>
        <dbReference type="EMBL" id="CAL6116951.1"/>
    </source>
</evidence>
<keyword evidence="4" id="KW-1185">Reference proteome</keyword>
<keyword evidence="1" id="KW-1133">Transmembrane helix</keyword>
<reference evidence="3 4" key="2">
    <citation type="submission" date="2024-07" db="EMBL/GenBank/DDBJ databases">
        <authorList>
            <person name="Akdeniz Z."/>
        </authorList>
    </citation>
    <scope>NUCLEOTIDE SEQUENCE [LARGE SCALE GENOMIC DNA]</scope>
</reference>
<protein>
    <submittedName>
        <fullName evidence="3">Hypothetical_protein</fullName>
    </submittedName>
</protein>
<evidence type="ECO:0000313" key="4">
    <source>
        <dbReference type="Proteomes" id="UP001642409"/>
    </source>
</evidence>
<comment type="caution">
    <text evidence="2">The sequence shown here is derived from an EMBL/GenBank/DDBJ whole genome shotgun (WGS) entry which is preliminary data.</text>
</comment>
<organism evidence="2">
    <name type="scientific">Hexamita inflata</name>
    <dbReference type="NCBI Taxonomy" id="28002"/>
    <lineage>
        <taxon>Eukaryota</taxon>
        <taxon>Metamonada</taxon>
        <taxon>Diplomonadida</taxon>
        <taxon>Hexamitidae</taxon>
        <taxon>Hexamitinae</taxon>
        <taxon>Hexamita</taxon>
    </lineage>
</organism>
<keyword evidence="1" id="KW-0812">Transmembrane</keyword>
<feature type="transmembrane region" description="Helical" evidence="1">
    <location>
        <begin position="44"/>
        <end position="61"/>
    </location>
</feature>
<accession>A0AA86TBX2</accession>
<sequence>MDNACVTALEQCYFDAIFDAVRVQRCQFRMIFDGQDVQSQSLQQIFHIIICLFFAVLNYLGELKHNTIYQLYYPLRSVLSIKLFICYNNFNFWFLQQILPSQSVSFHHSEYLKFAEKIQWSENDGVEQLSYRFMPVFECLAFFLPFLLSV</sequence>
<dbReference type="EMBL" id="CAXDID020001132">
    <property type="protein sequence ID" value="CAL6116951.1"/>
    <property type="molecule type" value="Genomic_DNA"/>
</dbReference>
<name>A0AA86TBX2_9EUKA</name>